<proteinExistence type="predicted"/>
<protein>
    <submittedName>
        <fullName evidence="1">Uncharacterized protein</fullName>
    </submittedName>
</protein>
<dbReference type="OrthoDB" id="4917754at2759"/>
<accession>A0A0L0MYT7</accession>
<evidence type="ECO:0000313" key="1">
    <source>
        <dbReference type="EMBL" id="KND87033.1"/>
    </source>
</evidence>
<dbReference type="Proteomes" id="UP000036947">
    <property type="component" value="Unassembled WGS sequence"/>
</dbReference>
<sequence>MPEAKATRASAVVVLRDIEVTHSTTKIATLILPNGNPIAYESAAGKDLDVIKRVTHAAATKNLRNVLQQHEKDIIATTKHHLRLGPLDSCQVQPEWITSGFNVCIPIQVAGSFNGRLLLRYPLPYMQAEPYYPGTVDENMRGEIGAKTALTSASLAYTDLFTYESRVAIYIRLWRRIRRALHRILRYPTLAHFVPNPLRHGLPTAYMIMEFVGSDIWQKLSDTWE</sequence>
<name>A0A0L0MYT7_TOLOC</name>
<reference evidence="1 2" key="1">
    <citation type="journal article" date="2015" name="BMC Genomics">
        <title>The genome of the truffle-parasite Tolypocladium ophioglossoides and the evolution of antifungal peptaibiotics.</title>
        <authorList>
            <person name="Quandt C.A."/>
            <person name="Bushley K.E."/>
            <person name="Spatafora J.W."/>
        </authorList>
    </citation>
    <scope>NUCLEOTIDE SEQUENCE [LARGE SCALE GENOMIC DNA]</scope>
    <source>
        <strain evidence="1 2">CBS 100239</strain>
    </source>
</reference>
<dbReference type="EMBL" id="LFRF01000043">
    <property type="protein sequence ID" value="KND87033.1"/>
    <property type="molecule type" value="Genomic_DNA"/>
</dbReference>
<gene>
    <name evidence="1" type="ORF">TOPH_08309</name>
</gene>
<evidence type="ECO:0000313" key="2">
    <source>
        <dbReference type="Proteomes" id="UP000036947"/>
    </source>
</evidence>
<dbReference type="STRING" id="1163406.A0A0L0MYT7"/>
<organism evidence="1 2">
    <name type="scientific">Tolypocladium ophioglossoides (strain CBS 100239)</name>
    <name type="common">Snaketongue truffleclub</name>
    <name type="synonym">Elaphocordyceps ophioglossoides</name>
    <dbReference type="NCBI Taxonomy" id="1163406"/>
    <lineage>
        <taxon>Eukaryota</taxon>
        <taxon>Fungi</taxon>
        <taxon>Dikarya</taxon>
        <taxon>Ascomycota</taxon>
        <taxon>Pezizomycotina</taxon>
        <taxon>Sordariomycetes</taxon>
        <taxon>Hypocreomycetidae</taxon>
        <taxon>Hypocreales</taxon>
        <taxon>Ophiocordycipitaceae</taxon>
        <taxon>Tolypocladium</taxon>
    </lineage>
</organism>
<comment type="caution">
    <text evidence="1">The sequence shown here is derived from an EMBL/GenBank/DDBJ whole genome shotgun (WGS) entry which is preliminary data.</text>
</comment>
<dbReference type="AlphaFoldDB" id="A0A0L0MYT7"/>
<keyword evidence="2" id="KW-1185">Reference proteome</keyword>